<keyword evidence="2" id="KW-1185">Reference proteome</keyword>
<sequence>MTAEELHSWTGHVRYTPRYGGKENTSDVWALELAPKTSLASGVNSIRGTERERFAYNGGEVIIYACGDIPDGRWVAWVGPWHMVHGMFYEPEWEANDFIKTLARVQWTDTPEGMTAAPGRRFNLQRATYFLPVAGVGNLQVEPKNLAFAQVPSWRGMSTPAGEVWRVSSVEGPKHESLMLVTETAVVTLDPCDVPRKGQPGVAPLAGTDAMATGADFLTKVKSVTWGA</sequence>
<protein>
    <submittedName>
        <fullName evidence="1">Uncharacterized protein</fullName>
    </submittedName>
</protein>
<dbReference type="Proteomes" id="UP001603978">
    <property type="component" value="Unassembled WGS sequence"/>
</dbReference>
<reference evidence="1 2" key="1">
    <citation type="submission" date="2024-10" db="EMBL/GenBank/DDBJ databases">
        <authorList>
            <person name="Topkara A.R."/>
            <person name="Saygin H."/>
        </authorList>
    </citation>
    <scope>NUCLEOTIDE SEQUENCE [LARGE SCALE GENOMIC DNA]</scope>
    <source>
        <strain evidence="1 2">M3C6</strain>
    </source>
</reference>
<name>A0ABW7ATH6_9ACTN</name>
<comment type="caution">
    <text evidence="1">The sequence shown here is derived from an EMBL/GenBank/DDBJ whole genome shotgun (WGS) entry which is preliminary data.</text>
</comment>
<gene>
    <name evidence="1" type="ORF">ACFLIM_44935</name>
</gene>
<proteinExistence type="predicted"/>
<accession>A0ABW7ATH6</accession>
<dbReference type="EMBL" id="JBICRM010000047">
    <property type="protein sequence ID" value="MFG1710338.1"/>
    <property type="molecule type" value="Genomic_DNA"/>
</dbReference>
<dbReference type="RefSeq" id="WP_393176015.1">
    <property type="nucleotide sequence ID" value="NZ_JBICRM010000047.1"/>
</dbReference>
<organism evidence="1 2">
    <name type="scientific">Nonomuraea marmarensis</name>
    <dbReference type="NCBI Taxonomy" id="3351344"/>
    <lineage>
        <taxon>Bacteria</taxon>
        <taxon>Bacillati</taxon>
        <taxon>Actinomycetota</taxon>
        <taxon>Actinomycetes</taxon>
        <taxon>Streptosporangiales</taxon>
        <taxon>Streptosporangiaceae</taxon>
        <taxon>Nonomuraea</taxon>
    </lineage>
</organism>
<evidence type="ECO:0000313" key="1">
    <source>
        <dbReference type="EMBL" id="MFG1710338.1"/>
    </source>
</evidence>
<evidence type="ECO:0000313" key="2">
    <source>
        <dbReference type="Proteomes" id="UP001603978"/>
    </source>
</evidence>